<accession>A0AB40AJT3</accession>
<dbReference type="FunFam" id="3.40.630.30:FF:000083">
    <property type="entry name" value="Acyl-CoA N-acyltransferases (NAT) superfamily protein"/>
    <property type="match status" value="1"/>
</dbReference>
<gene>
    <name evidence="6 7" type="primary">LOC120250467</name>
</gene>
<keyword evidence="5" id="KW-1185">Reference proteome</keyword>
<name>A0AB40AJT3_DIOCR</name>
<evidence type="ECO:0000256" key="1">
    <source>
        <dbReference type="ARBA" id="ARBA00009342"/>
    </source>
</evidence>
<dbReference type="AlphaFoldDB" id="A0AB40AJT3"/>
<evidence type="ECO:0000256" key="3">
    <source>
        <dbReference type="ARBA" id="ARBA00023315"/>
    </source>
</evidence>
<dbReference type="PANTHER" id="PTHR13256:SF16">
    <property type="entry name" value="ALPHA_BETA-TUBULIN-N-ACETYLTRANSFERASE 9"/>
    <property type="match status" value="1"/>
</dbReference>
<reference evidence="6 7" key="1">
    <citation type="submission" date="2025-04" db="UniProtKB">
        <authorList>
            <consortium name="RefSeq"/>
        </authorList>
    </citation>
    <scope>IDENTIFICATION</scope>
</reference>
<dbReference type="InterPro" id="IPR039135">
    <property type="entry name" value="NAT9-like"/>
</dbReference>
<dbReference type="Proteomes" id="UP001515500">
    <property type="component" value="Chromosome 19"/>
</dbReference>
<dbReference type="SUPFAM" id="SSF55729">
    <property type="entry name" value="Acyl-CoA N-acyltransferases (Nat)"/>
    <property type="match status" value="1"/>
</dbReference>
<dbReference type="GO" id="GO:0008080">
    <property type="term" value="F:N-acetyltransferase activity"/>
    <property type="evidence" value="ECO:0007669"/>
    <property type="project" value="InterPro"/>
</dbReference>
<dbReference type="RefSeq" id="XP_039115220.1">
    <property type="nucleotide sequence ID" value="XM_039259286.1"/>
</dbReference>
<evidence type="ECO:0000313" key="7">
    <source>
        <dbReference type="RefSeq" id="XP_039115220.1"/>
    </source>
</evidence>
<dbReference type="Gene3D" id="3.40.630.30">
    <property type="match status" value="1"/>
</dbReference>
<keyword evidence="2" id="KW-0808">Transferase</keyword>
<evidence type="ECO:0000313" key="5">
    <source>
        <dbReference type="Proteomes" id="UP001515500"/>
    </source>
</evidence>
<dbReference type="InterPro" id="IPR000182">
    <property type="entry name" value="GNAT_dom"/>
</dbReference>
<organism evidence="5 7">
    <name type="scientific">Dioscorea cayennensis subsp. rotundata</name>
    <name type="common">White Guinea yam</name>
    <name type="synonym">Dioscorea rotundata</name>
    <dbReference type="NCBI Taxonomy" id="55577"/>
    <lineage>
        <taxon>Eukaryota</taxon>
        <taxon>Viridiplantae</taxon>
        <taxon>Streptophyta</taxon>
        <taxon>Embryophyta</taxon>
        <taxon>Tracheophyta</taxon>
        <taxon>Spermatophyta</taxon>
        <taxon>Magnoliopsida</taxon>
        <taxon>Liliopsida</taxon>
        <taxon>Dioscoreales</taxon>
        <taxon>Dioscoreaceae</taxon>
        <taxon>Dioscorea</taxon>
    </lineage>
</organism>
<dbReference type="PANTHER" id="PTHR13256">
    <property type="entry name" value="N-ACETYLTRANSFERASE 9"/>
    <property type="match status" value="1"/>
</dbReference>
<dbReference type="RefSeq" id="XP_039115219.1">
    <property type="nucleotide sequence ID" value="XM_039259285.1"/>
</dbReference>
<dbReference type="GeneID" id="120250467"/>
<dbReference type="Pfam" id="PF13302">
    <property type="entry name" value="Acetyltransf_3"/>
    <property type="match status" value="1"/>
</dbReference>
<dbReference type="PROSITE" id="PS51186">
    <property type="entry name" value="GNAT"/>
    <property type="match status" value="1"/>
</dbReference>
<evidence type="ECO:0000256" key="2">
    <source>
        <dbReference type="ARBA" id="ARBA00022679"/>
    </source>
</evidence>
<keyword evidence="3" id="KW-0012">Acyltransferase</keyword>
<comment type="similarity">
    <text evidence="1">Belongs to the acetyltransferase family. GNAT subfamily.</text>
</comment>
<feature type="domain" description="N-acetyltransferase" evidence="4">
    <location>
        <begin position="33"/>
        <end position="180"/>
    </location>
</feature>
<proteinExistence type="inferred from homology"/>
<protein>
    <submittedName>
        <fullName evidence="6 7">N-acetyltransferase 9-like protein isoform X1</fullName>
    </submittedName>
</protein>
<dbReference type="InterPro" id="IPR016181">
    <property type="entry name" value="Acyl_CoA_acyltransferase"/>
</dbReference>
<evidence type="ECO:0000313" key="6">
    <source>
        <dbReference type="RefSeq" id="XP_039115219.1"/>
    </source>
</evidence>
<sequence length="228" mass="25807">MTTTARSIVGEKVILVPYMKEHVPRYHQWMQDPDLLAATASDPLTLDEEYQMHYSWTQDPKKHTFIVLDKDLLRGEFIEGDPHDEAMVGDVNIYMNDPDDLQLAEIEIMIAELESRGKGLGKESILMMMSFAIQNYGIHTFRAKIGETNKSSLNLFQKLGFQDVSYSDAFKEVTLELPVTELSLGELPASTGISHVIKDLHNQQLVDESVACLTGDDCGIYWKTQFDC</sequence>
<evidence type="ECO:0000259" key="4">
    <source>
        <dbReference type="PROSITE" id="PS51186"/>
    </source>
</evidence>